<evidence type="ECO:0000256" key="1">
    <source>
        <dbReference type="ARBA" id="ARBA00004236"/>
    </source>
</evidence>
<dbReference type="Pfam" id="PF00560">
    <property type="entry name" value="LRR_1"/>
    <property type="match status" value="1"/>
</dbReference>
<evidence type="ECO:0000256" key="10">
    <source>
        <dbReference type="ARBA" id="ARBA00023136"/>
    </source>
</evidence>
<keyword evidence="4" id="KW-1003">Cell membrane</keyword>
<dbReference type="PANTHER" id="PTHR27004:SF420">
    <property type="entry name" value="LEUCINE-RICH REPEAT-CONTAINING N-TERMINAL PLANT-TYPE DOMAIN-CONTAINING PROTEIN"/>
    <property type="match status" value="1"/>
</dbReference>
<dbReference type="GO" id="GO:0005886">
    <property type="term" value="C:plasma membrane"/>
    <property type="evidence" value="ECO:0007669"/>
    <property type="project" value="UniProtKB-SubCell"/>
</dbReference>
<dbReference type="Pfam" id="PF12799">
    <property type="entry name" value="LRR_4"/>
    <property type="match status" value="1"/>
</dbReference>
<evidence type="ECO:0000256" key="12">
    <source>
        <dbReference type="ARBA" id="ARBA00023180"/>
    </source>
</evidence>
<accession>Q7FS96</accession>
<organism evidence="15">
    <name type="scientific">Sorghum bicolor</name>
    <name type="common">Sorghum</name>
    <name type="synonym">Sorghum vulgare</name>
    <dbReference type="NCBI Taxonomy" id="4558"/>
    <lineage>
        <taxon>Eukaryota</taxon>
        <taxon>Viridiplantae</taxon>
        <taxon>Streptophyta</taxon>
        <taxon>Embryophyta</taxon>
        <taxon>Tracheophyta</taxon>
        <taxon>Spermatophyta</taxon>
        <taxon>Magnoliopsida</taxon>
        <taxon>Liliopsida</taxon>
        <taxon>Poales</taxon>
        <taxon>Poaceae</taxon>
        <taxon>PACMAD clade</taxon>
        <taxon>Panicoideae</taxon>
        <taxon>Andropogonodae</taxon>
        <taxon>Andropogoneae</taxon>
        <taxon>Sorghinae</taxon>
        <taxon>Sorghum</taxon>
    </lineage>
</organism>
<keyword evidence="11" id="KW-0675">Receptor</keyword>
<dbReference type="InterPro" id="IPR001611">
    <property type="entry name" value="Leu-rich_rpt"/>
</dbReference>
<dbReference type="PRINTS" id="PR00019">
    <property type="entry name" value="LEURICHRPT"/>
</dbReference>
<reference evidence="15" key="2">
    <citation type="journal article" date="2004" name="Genome Res.">
        <title>Gene loss and movement in the maize genome.</title>
        <authorList>
            <person name="Lai J."/>
            <person name="Ma J."/>
            <person name="Swigonova Z."/>
            <person name="Ramakrishna W."/>
            <person name="Linton E."/>
            <person name="Llaca V."/>
            <person name="Tanyolac B."/>
            <person name="Park Y.J."/>
            <person name="Jeong O.Y."/>
            <person name="Bennetzen J.L."/>
            <person name="Messing J."/>
        </authorList>
    </citation>
    <scope>NUCLEOTIDE SEQUENCE</scope>
</reference>
<dbReference type="InterPro" id="IPR032675">
    <property type="entry name" value="LRR_dom_sf"/>
</dbReference>
<evidence type="ECO:0000313" key="15">
    <source>
        <dbReference type="EMBL" id="AAS82594.1"/>
    </source>
</evidence>
<evidence type="ECO:0000256" key="13">
    <source>
        <dbReference type="ARBA" id="ARBA00037847"/>
    </source>
</evidence>
<reference evidence="15" key="3">
    <citation type="submission" date="2004-02" db="EMBL/GenBank/DDBJ databases">
        <title>Extensive shuffling of gene order in genomes of the grass family.</title>
        <authorList>
            <person name="Lai J."/>
            <person name="Swigonova Z."/>
            <person name="Ma J."/>
            <person name="Ramakrishna W."/>
            <person name="Bennetzen J.L."/>
            <person name="Messing J."/>
        </authorList>
    </citation>
    <scope>NUCLEOTIDE SEQUENCE</scope>
</reference>
<keyword evidence="12" id="KW-0325">Glycoprotein</keyword>
<dbReference type="EMBL" id="AF466200">
    <property type="protein sequence ID" value="AAS82594.1"/>
    <property type="molecule type" value="Genomic_DNA"/>
</dbReference>
<comment type="similarity">
    <text evidence="3">Belongs to the RLP family.</text>
</comment>
<keyword evidence="7 14" id="KW-0812">Transmembrane</keyword>
<keyword evidence="9 14" id="KW-1133">Transmembrane helix</keyword>
<evidence type="ECO:0000256" key="14">
    <source>
        <dbReference type="SAM" id="Phobius"/>
    </source>
</evidence>
<dbReference type="FunFam" id="3.80.10.10:FF:000111">
    <property type="entry name" value="LRR receptor-like serine/threonine-protein kinase ERECTA"/>
    <property type="match status" value="1"/>
</dbReference>
<proteinExistence type="inferred from homology"/>
<dbReference type="Gene3D" id="3.80.10.10">
    <property type="entry name" value="Ribonuclease Inhibitor"/>
    <property type="match status" value="1"/>
</dbReference>
<evidence type="ECO:0000256" key="6">
    <source>
        <dbReference type="ARBA" id="ARBA00022626"/>
    </source>
</evidence>
<evidence type="ECO:0000256" key="2">
    <source>
        <dbReference type="ARBA" id="ARBA00004479"/>
    </source>
</evidence>
<protein>
    <submittedName>
        <fullName evidence="15">Putative Cf-2</fullName>
    </submittedName>
</protein>
<reference evidence="15" key="1">
    <citation type="journal article" date="2004" name="Genome Res.">
        <title>Close split of sorghum and maize genome progenitors.</title>
        <authorList>
            <person name="Swigonova Z."/>
            <person name="Lai J."/>
            <person name="Ma J."/>
            <person name="Ramakrishna W."/>
            <person name="Llaca V."/>
            <person name="Bennetzen J.L."/>
            <person name="Messing J."/>
        </authorList>
    </citation>
    <scope>NUCLEOTIDE SEQUENCE</scope>
</reference>
<dbReference type="GO" id="GO:0009742">
    <property type="term" value="P:brassinosteroid mediated signaling pathway"/>
    <property type="evidence" value="ECO:0007669"/>
    <property type="project" value="UniProtKB-KW"/>
</dbReference>
<dbReference type="PANTHER" id="PTHR27004">
    <property type="entry name" value="RECEPTOR-LIKE PROTEIN 12 ISOFORM X1"/>
    <property type="match status" value="1"/>
</dbReference>
<evidence type="ECO:0000256" key="4">
    <source>
        <dbReference type="ARBA" id="ARBA00022475"/>
    </source>
</evidence>
<sequence>MASIDNIREEASQAFYTTPEIKPILWHHRWSYCCWGYQIWGVFPSLQIIDLASNNFSGVLRPQWLKQFKSMMAESNSSGETIDFQSINPYEPLYQYSVGFMYKGIFMTFERMLTTVTVIDFSNNRLEGNIPESFGRHVSLRVLNLSHNAFSGKIPAQLGSMTDLESLDLSCNQLSGEILQGLTDLTFLELLNLSNNYLVRKIPQSRQLSTFDSSSFGGNAGLCGPPLSKLPCGASPYTPSPQVVDRSSPHHVDVVLFLFIRLGFGVGFAAAIVVEWNRVSRWFIATARALHSRSPLEVVDIQSRSRTTGPFLDTEAEGANGDLKKTSPAAFCSAQSVDDLIGPLCSLDLIAPQ</sequence>
<evidence type="ECO:0000256" key="3">
    <source>
        <dbReference type="ARBA" id="ARBA00009592"/>
    </source>
</evidence>
<keyword evidence="6" id="KW-1070">Brassinosteroid signaling pathway</keyword>
<dbReference type="InterPro" id="IPR025875">
    <property type="entry name" value="Leu-rich_rpt_4"/>
</dbReference>
<evidence type="ECO:0000256" key="5">
    <source>
        <dbReference type="ARBA" id="ARBA00022614"/>
    </source>
</evidence>
<name>Q7FS96_SORBI</name>
<keyword evidence="10 14" id="KW-0472">Membrane</keyword>
<evidence type="ECO:0000256" key="8">
    <source>
        <dbReference type="ARBA" id="ARBA00022737"/>
    </source>
</evidence>
<feature type="transmembrane region" description="Helical" evidence="14">
    <location>
        <begin position="254"/>
        <end position="274"/>
    </location>
</feature>
<comment type="subcellular location">
    <subcellularLocation>
        <location evidence="1">Cell membrane</location>
    </subcellularLocation>
    <subcellularLocation>
        <location evidence="13">Endomembrane system</location>
        <topology evidence="13">Single-pass membrane protein</topology>
    </subcellularLocation>
    <subcellularLocation>
        <location evidence="2">Membrane</location>
        <topology evidence="2">Single-pass type I membrane protein</topology>
    </subcellularLocation>
</comment>
<dbReference type="SUPFAM" id="SSF52058">
    <property type="entry name" value="L domain-like"/>
    <property type="match status" value="1"/>
</dbReference>
<dbReference type="AlphaFoldDB" id="Q7FS96"/>
<evidence type="ECO:0000256" key="9">
    <source>
        <dbReference type="ARBA" id="ARBA00022989"/>
    </source>
</evidence>
<evidence type="ECO:0000256" key="7">
    <source>
        <dbReference type="ARBA" id="ARBA00022692"/>
    </source>
</evidence>
<gene>
    <name evidence="15" type="ORF">S250_18C08.3</name>
</gene>
<keyword evidence="8" id="KW-0677">Repeat</keyword>
<evidence type="ECO:0000256" key="11">
    <source>
        <dbReference type="ARBA" id="ARBA00023170"/>
    </source>
</evidence>
<keyword evidence="5" id="KW-0433">Leucine-rich repeat</keyword>